<organism evidence="4 5">
    <name type="scientific">Reticulomyxa filosa</name>
    <dbReference type="NCBI Taxonomy" id="46433"/>
    <lineage>
        <taxon>Eukaryota</taxon>
        <taxon>Sar</taxon>
        <taxon>Rhizaria</taxon>
        <taxon>Retaria</taxon>
        <taxon>Foraminifera</taxon>
        <taxon>Monothalamids</taxon>
        <taxon>Reticulomyxidae</taxon>
        <taxon>Reticulomyxa</taxon>
    </lineage>
</organism>
<name>X6L8H5_RETFI</name>
<dbReference type="InterPro" id="IPR015943">
    <property type="entry name" value="WD40/YVTN_repeat-like_dom_sf"/>
</dbReference>
<dbReference type="InterPro" id="IPR019775">
    <property type="entry name" value="WD40_repeat_CS"/>
</dbReference>
<dbReference type="Proteomes" id="UP000023152">
    <property type="component" value="Unassembled WGS sequence"/>
</dbReference>
<dbReference type="OrthoDB" id="674604at2759"/>
<sequence length="404" mass="45808">MGLCFSGEVTSTQSAVKEEKIKLITSHWIRLSKIKLGWINEFDKLVTNYIATLFIFETFRSSSELLKLFSDHKECIWSIDYSTLDGRQLLCSGSEDRTVCVWDIEDNKLIQSFNGHSAPVHQTKFSPYHYHNYRQNVICSLSADRTIRFWNISDNQQLQELDNNYNYGIEFSPFNGGRYLCCGFDAVDVGLCDIETYKPLHIFKGHTHSICCVDFSPLQSNNDNNDKSNSIGVIGGNGYTFCSGSHDNTIRIWDIEISQQLMIFKGHGHSVNSVKYGSNELGNNSGLHIIFSGSVDRSICMWDIRFSQPTQVFNGHKGSVTCIEYSPFVTNNSKLGGSSNIICSGSLDNTIRFWDIRSNKKELYVSKENNGILSLKFLKLKNKKGSYDVNLCYSTSDGFIHFWG</sequence>
<feature type="repeat" description="WD" evidence="3">
    <location>
        <begin position="313"/>
        <end position="364"/>
    </location>
</feature>
<dbReference type="InterPro" id="IPR020472">
    <property type="entry name" value="WD40_PAC1"/>
</dbReference>
<evidence type="ECO:0000313" key="4">
    <source>
        <dbReference type="EMBL" id="ETN98282.1"/>
    </source>
</evidence>
<protein>
    <submittedName>
        <fullName evidence="4">Uncharacterized protein</fullName>
    </submittedName>
</protein>
<keyword evidence="1 3" id="KW-0853">WD repeat</keyword>
<feature type="repeat" description="WD" evidence="3">
    <location>
        <begin position="264"/>
        <end position="312"/>
    </location>
</feature>
<evidence type="ECO:0000256" key="1">
    <source>
        <dbReference type="ARBA" id="ARBA00022574"/>
    </source>
</evidence>
<evidence type="ECO:0000256" key="2">
    <source>
        <dbReference type="ARBA" id="ARBA00022737"/>
    </source>
</evidence>
<dbReference type="InterPro" id="IPR036322">
    <property type="entry name" value="WD40_repeat_dom_sf"/>
</dbReference>
<comment type="caution">
    <text evidence="4">The sequence shown here is derived from an EMBL/GenBank/DDBJ whole genome shotgun (WGS) entry which is preliminary data.</text>
</comment>
<dbReference type="PROSITE" id="PS00678">
    <property type="entry name" value="WD_REPEATS_1"/>
    <property type="match status" value="4"/>
</dbReference>
<keyword evidence="2" id="KW-0677">Repeat</keyword>
<evidence type="ECO:0000256" key="3">
    <source>
        <dbReference type="PROSITE-ProRule" id="PRU00221"/>
    </source>
</evidence>
<dbReference type="Pfam" id="PF00400">
    <property type="entry name" value="WD40"/>
    <property type="match status" value="5"/>
</dbReference>
<feature type="repeat" description="WD" evidence="3">
    <location>
        <begin position="113"/>
        <end position="160"/>
    </location>
</feature>
<dbReference type="CDD" id="cd00200">
    <property type="entry name" value="WD40"/>
    <property type="match status" value="1"/>
</dbReference>
<accession>X6L8H5</accession>
<dbReference type="EMBL" id="ASPP01047134">
    <property type="protein sequence ID" value="ETN98282.1"/>
    <property type="molecule type" value="Genomic_DNA"/>
</dbReference>
<feature type="repeat" description="WD" evidence="3">
    <location>
        <begin position="237"/>
        <end position="263"/>
    </location>
</feature>
<evidence type="ECO:0000313" key="5">
    <source>
        <dbReference type="Proteomes" id="UP000023152"/>
    </source>
</evidence>
<dbReference type="InterPro" id="IPR050349">
    <property type="entry name" value="WD_LIS1/nudF_dynein_reg"/>
</dbReference>
<dbReference type="PROSITE" id="PS50082">
    <property type="entry name" value="WD_REPEATS_2"/>
    <property type="match status" value="5"/>
</dbReference>
<keyword evidence="5" id="KW-1185">Reference proteome</keyword>
<dbReference type="AlphaFoldDB" id="X6L8H5"/>
<gene>
    <name evidence="4" type="ORF">RFI_39227</name>
</gene>
<proteinExistence type="predicted"/>
<feature type="repeat" description="WD" evidence="3">
    <location>
        <begin position="69"/>
        <end position="112"/>
    </location>
</feature>
<dbReference type="Gene3D" id="2.130.10.10">
    <property type="entry name" value="YVTN repeat-like/Quinoprotein amine dehydrogenase"/>
    <property type="match status" value="3"/>
</dbReference>
<dbReference type="SUPFAM" id="SSF50978">
    <property type="entry name" value="WD40 repeat-like"/>
    <property type="match status" value="1"/>
</dbReference>
<reference evidence="4 5" key="1">
    <citation type="journal article" date="2013" name="Curr. Biol.">
        <title>The Genome of the Foraminiferan Reticulomyxa filosa.</title>
        <authorList>
            <person name="Glockner G."/>
            <person name="Hulsmann N."/>
            <person name="Schleicher M."/>
            <person name="Noegel A.A."/>
            <person name="Eichinger L."/>
            <person name="Gallinger C."/>
            <person name="Pawlowski J."/>
            <person name="Sierra R."/>
            <person name="Euteneuer U."/>
            <person name="Pillet L."/>
            <person name="Moustafa A."/>
            <person name="Platzer M."/>
            <person name="Groth M."/>
            <person name="Szafranski K."/>
            <person name="Schliwa M."/>
        </authorList>
    </citation>
    <scope>NUCLEOTIDE SEQUENCE [LARGE SCALE GENOMIC DNA]</scope>
</reference>
<dbReference type="PRINTS" id="PR00320">
    <property type="entry name" value="GPROTEINBRPT"/>
</dbReference>
<dbReference type="InterPro" id="IPR001680">
    <property type="entry name" value="WD40_rpt"/>
</dbReference>
<dbReference type="PANTHER" id="PTHR44129">
    <property type="entry name" value="WD REPEAT-CONTAINING PROTEIN POP1"/>
    <property type="match status" value="1"/>
</dbReference>
<dbReference type="SMART" id="SM00320">
    <property type="entry name" value="WD40"/>
    <property type="match status" value="6"/>
</dbReference>
<dbReference type="PROSITE" id="PS50294">
    <property type="entry name" value="WD_REPEATS_REGION"/>
    <property type="match status" value="2"/>
</dbReference>